<evidence type="ECO:0000259" key="7">
    <source>
        <dbReference type="Pfam" id="PF21337"/>
    </source>
</evidence>
<dbReference type="Gene3D" id="3.40.630.10">
    <property type="entry name" value="Zn peptidases"/>
    <property type="match status" value="1"/>
</dbReference>
<dbReference type="GO" id="GO:0006508">
    <property type="term" value="P:proteolysis"/>
    <property type="evidence" value="ECO:0007669"/>
    <property type="project" value="UniProtKB-KW"/>
</dbReference>
<evidence type="ECO:0000256" key="1">
    <source>
        <dbReference type="ARBA" id="ARBA00009528"/>
    </source>
</evidence>
<comment type="caution">
    <text evidence="8">The sequence shown here is derived from an EMBL/GenBank/DDBJ whole genome shotgun (WGS) entry which is preliminary data.</text>
</comment>
<dbReference type="InterPro" id="IPR043472">
    <property type="entry name" value="Macro_dom-like"/>
</dbReference>
<evidence type="ECO:0000256" key="5">
    <source>
        <dbReference type="ARBA" id="ARBA00023211"/>
    </source>
</evidence>
<organism evidence="8 9">
    <name type="scientific">Pleomorphomonas diazotrophica</name>
    <dbReference type="NCBI Taxonomy" id="1166257"/>
    <lineage>
        <taxon>Bacteria</taxon>
        <taxon>Pseudomonadati</taxon>
        <taxon>Pseudomonadota</taxon>
        <taxon>Alphaproteobacteria</taxon>
        <taxon>Hyphomicrobiales</taxon>
        <taxon>Pleomorphomonadaceae</taxon>
        <taxon>Pleomorphomonas</taxon>
    </lineage>
</organism>
<dbReference type="GO" id="GO:0030145">
    <property type="term" value="F:manganese ion binding"/>
    <property type="evidence" value="ECO:0007669"/>
    <property type="project" value="InterPro"/>
</dbReference>
<keyword evidence="2 8" id="KW-0031">Aminopeptidase</keyword>
<evidence type="ECO:0000259" key="6">
    <source>
        <dbReference type="Pfam" id="PF00883"/>
    </source>
</evidence>
<dbReference type="InterPro" id="IPR048816">
    <property type="entry name" value="Peptidase_M17_N_1"/>
</dbReference>
<dbReference type="InterPro" id="IPR011356">
    <property type="entry name" value="Leucine_aapep/pepB"/>
</dbReference>
<evidence type="ECO:0000313" key="8">
    <source>
        <dbReference type="EMBL" id="PKR89471.1"/>
    </source>
</evidence>
<feature type="domain" description="M17 aminopeptidase N-terminal" evidence="7">
    <location>
        <begin position="14"/>
        <end position="128"/>
    </location>
</feature>
<proteinExistence type="inferred from homology"/>
<accession>A0A1I4TA10</accession>
<evidence type="ECO:0000256" key="3">
    <source>
        <dbReference type="ARBA" id="ARBA00022670"/>
    </source>
</evidence>
<dbReference type="OrthoDB" id="9809354at2"/>
<sequence length="458" mass="48066">MLSAFAAADEAAIPVYAVTAEGLEAKLSELGAAAWAKTNAFSADEGTVLLLPNGEGGVASVLFGLGRESGSRPPLLAGKLATALPAGTYRLEGWPGDASEAALAFALGSYRFERYLKPKTGVPRLVLPEGEEGTEADRIAAAVYMVRDLVNTPANDLGPAELATAARELAAAHGAVFEEYLGDDLLAREFPLVEAVGRGSSRPARLITFTWGRADAPKVSLVGKGVVFDTGGLDIKGGSYMLLMKKDMGGAANVLGLARLIMEAGLDLRLRVVLPIVENAVSGTSYRPGDVFPSRKGLTVQIGDTDAEGRLILADALAFADDEAPDLLVDLATLTGAARVALGPDIPPFYTRDDAFAADLSAASLAAGDPLWRLPLWAPYEEGLKSKIADLNNVAPGGFAGSITAALFLGRFVERAKTWMHADIFAWVPAARPGQPEGGEAQAIRALYRYLKDRFGRA</sequence>
<dbReference type="Pfam" id="PF00883">
    <property type="entry name" value="Peptidase_M17"/>
    <property type="match status" value="1"/>
</dbReference>
<dbReference type="AlphaFoldDB" id="A0A1I4TA10"/>
<name>A0A1I4TA10_9HYPH</name>
<feature type="domain" description="Cytosol aminopeptidase" evidence="6">
    <location>
        <begin position="145"/>
        <end position="447"/>
    </location>
</feature>
<keyword evidence="4" id="KW-0378">Hydrolase</keyword>
<dbReference type="GO" id="GO:0070006">
    <property type="term" value="F:metalloaminopeptidase activity"/>
    <property type="evidence" value="ECO:0007669"/>
    <property type="project" value="InterPro"/>
</dbReference>
<dbReference type="PRINTS" id="PR00481">
    <property type="entry name" value="LAMNOPPTDASE"/>
</dbReference>
<evidence type="ECO:0000313" key="9">
    <source>
        <dbReference type="Proteomes" id="UP000233491"/>
    </source>
</evidence>
<keyword evidence="3" id="KW-0645">Protease</keyword>
<dbReference type="Proteomes" id="UP000233491">
    <property type="component" value="Unassembled WGS sequence"/>
</dbReference>
<dbReference type="EMBL" id="PJNW01000005">
    <property type="protein sequence ID" value="PKR89471.1"/>
    <property type="molecule type" value="Genomic_DNA"/>
</dbReference>
<dbReference type="CDD" id="cd00433">
    <property type="entry name" value="Peptidase_M17"/>
    <property type="match status" value="1"/>
</dbReference>
<reference evidence="8 9" key="1">
    <citation type="submission" date="2017-12" db="EMBL/GenBank/DDBJ databases">
        <title>Anaerobic carbon monoxide metabolism by Pleomorphomonas carboxyditropha sp. nov., a new mesophilic hydrogenogenic carboxidotroph.</title>
        <authorList>
            <person name="Esquivel-Elizondo S."/>
            <person name="Krajmalnik-Brown R."/>
        </authorList>
    </citation>
    <scope>NUCLEOTIDE SEQUENCE [LARGE SCALE GENOMIC DNA]</scope>
    <source>
        <strain evidence="8 9">R5-392</strain>
    </source>
</reference>
<dbReference type="SUPFAM" id="SSF53187">
    <property type="entry name" value="Zn-dependent exopeptidases"/>
    <property type="match status" value="1"/>
</dbReference>
<keyword evidence="5" id="KW-0464">Manganese</keyword>
<dbReference type="RefSeq" id="WP_101288780.1">
    <property type="nucleotide sequence ID" value="NZ_FOUQ01000005.1"/>
</dbReference>
<evidence type="ECO:0000256" key="2">
    <source>
        <dbReference type="ARBA" id="ARBA00022438"/>
    </source>
</evidence>
<gene>
    <name evidence="8" type="ORF">CXZ10_08810</name>
</gene>
<dbReference type="PANTHER" id="PTHR11963">
    <property type="entry name" value="LEUCINE AMINOPEPTIDASE-RELATED"/>
    <property type="match status" value="1"/>
</dbReference>
<dbReference type="GO" id="GO:0005737">
    <property type="term" value="C:cytoplasm"/>
    <property type="evidence" value="ECO:0007669"/>
    <property type="project" value="InterPro"/>
</dbReference>
<keyword evidence="9" id="KW-1185">Reference proteome</keyword>
<comment type="similarity">
    <text evidence="1">Belongs to the peptidase M17 family.</text>
</comment>
<dbReference type="InterPro" id="IPR000819">
    <property type="entry name" value="Peptidase_M17_C"/>
</dbReference>
<dbReference type="PANTHER" id="PTHR11963:SF20">
    <property type="entry name" value="PEPTIDASE B"/>
    <property type="match status" value="1"/>
</dbReference>
<dbReference type="Pfam" id="PF21337">
    <property type="entry name" value="Peptidase_M17_N_1"/>
    <property type="match status" value="1"/>
</dbReference>
<protein>
    <submittedName>
        <fullName evidence="8">Leucyl aminopeptidase</fullName>
    </submittedName>
</protein>
<dbReference type="Gene3D" id="3.40.220.10">
    <property type="entry name" value="Leucine Aminopeptidase, subunit E, domain 1"/>
    <property type="match status" value="1"/>
</dbReference>
<evidence type="ECO:0000256" key="4">
    <source>
        <dbReference type="ARBA" id="ARBA00022801"/>
    </source>
</evidence>